<gene>
    <name evidence="2" type="ORF">CLV91_1195</name>
</gene>
<evidence type="ECO:0000313" key="3">
    <source>
        <dbReference type="Proteomes" id="UP000269412"/>
    </source>
</evidence>
<feature type="domain" description="DUF4296" evidence="1">
    <location>
        <begin position="24"/>
        <end position="105"/>
    </location>
</feature>
<dbReference type="InterPro" id="IPR025381">
    <property type="entry name" value="DUF4296"/>
</dbReference>
<evidence type="ECO:0000259" key="1">
    <source>
        <dbReference type="Pfam" id="PF14129"/>
    </source>
</evidence>
<dbReference type="OrthoDB" id="1525222at2"/>
<proteinExistence type="predicted"/>
<dbReference type="PROSITE" id="PS51257">
    <property type="entry name" value="PROKAR_LIPOPROTEIN"/>
    <property type="match status" value="1"/>
</dbReference>
<sequence length="135" mass="15828">MKKIGIFILLVTFFACNEKLVEKPKNLIPRDKMVMILKEMAIINASKNTNIDLLTDNKIDPTTYVFNKFKIDSAQFVLSDKYYAAMPLEYESIYKEVDTLLNIDKERLQAFIKEKDSLKMIERQALKKKKDNLKK</sequence>
<comment type="caution">
    <text evidence="2">The sequence shown here is derived from an EMBL/GenBank/DDBJ whole genome shotgun (WGS) entry which is preliminary data.</text>
</comment>
<organism evidence="2 3">
    <name type="scientific">Maribacter vaceletii</name>
    <dbReference type="NCBI Taxonomy" id="1206816"/>
    <lineage>
        <taxon>Bacteria</taxon>
        <taxon>Pseudomonadati</taxon>
        <taxon>Bacteroidota</taxon>
        <taxon>Flavobacteriia</taxon>
        <taxon>Flavobacteriales</taxon>
        <taxon>Flavobacteriaceae</taxon>
        <taxon>Maribacter</taxon>
    </lineage>
</organism>
<evidence type="ECO:0000313" key="2">
    <source>
        <dbReference type="EMBL" id="RKR15113.1"/>
    </source>
</evidence>
<accession>A0A495EF05</accession>
<keyword evidence="3" id="KW-1185">Reference proteome</keyword>
<protein>
    <submittedName>
        <fullName evidence="2">Uncharacterized protein DUF4296</fullName>
    </submittedName>
</protein>
<dbReference type="RefSeq" id="WP_121064905.1">
    <property type="nucleotide sequence ID" value="NZ_RBIQ01000007.1"/>
</dbReference>
<name>A0A495EF05_9FLAO</name>
<dbReference type="Pfam" id="PF14129">
    <property type="entry name" value="DUF4296"/>
    <property type="match status" value="1"/>
</dbReference>
<reference evidence="2 3" key="1">
    <citation type="submission" date="2018-10" db="EMBL/GenBank/DDBJ databases">
        <title>Genomic Encyclopedia of Archaeal and Bacterial Type Strains, Phase II (KMG-II): from individual species to whole genera.</title>
        <authorList>
            <person name="Goeker M."/>
        </authorList>
    </citation>
    <scope>NUCLEOTIDE SEQUENCE [LARGE SCALE GENOMIC DNA]</scope>
    <source>
        <strain evidence="2 3">DSM 25230</strain>
    </source>
</reference>
<dbReference type="AlphaFoldDB" id="A0A495EF05"/>
<dbReference type="Proteomes" id="UP000269412">
    <property type="component" value="Unassembled WGS sequence"/>
</dbReference>
<dbReference type="EMBL" id="RBIQ01000007">
    <property type="protein sequence ID" value="RKR15113.1"/>
    <property type="molecule type" value="Genomic_DNA"/>
</dbReference>